<sequence>MDVNSLIYIILFFVVAILLAWPLGKYMSKVFSGEKNFMTPLVRPVEKFIYRICGVDEAEEMTWKGYAKALILFNILAILFVFIIQLIQGILPLNPEGFSGVRWDTALNTAISFVTNTNWQAYAGETTMSYLTQMVGLAVQNFLSAAVGMAAALVLIRGFIRKNTDKLGNFWVDITRMVLYILLPLSIILAILLVSQGVVQTFDSYATAQTIEGASQIIPLGPVASQEAIKMLGSNGGGFFNVNSAHPFENPNGFTNLLETLAIILIPMSLVFMFGYLVRNIKQGLALFAVMMVLLIMGLGVALWSEDHPNPVIEKMGVTGQNMEGKEVRLGTTNSVLWGVLTTDVSNGGVNSMHDSTMPLTGLVYMFNMGTGEVIFGGIGVGLAGLLFYVILTMFIAGLMIGRTPEFLGKKLGPYEMKLALIPLIGAPASVLILSALALSTPDGLAGISNPSAHGLSEILYAYFSTIANNGSAFGGLTVNTVFYNLTTGLAMLIGRFATIIPAIAIAGALAQKGKVSMSSASFPTTGPLFVIMVVAVVIIIGALTFFPVFALGPGLEHLFLQAGKIFA</sequence>
<dbReference type="KEGG" id="mew:MSWAN_1127"/>
<keyword evidence="2 9" id="KW-1003">Cell membrane</keyword>
<feature type="transmembrane region" description="Helical" evidence="9">
    <location>
        <begin position="490"/>
        <end position="510"/>
    </location>
</feature>
<dbReference type="GO" id="GO:0030955">
    <property type="term" value="F:potassium ion binding"/>
    <property type="evidence" value="ECO:0007669"/>
    <property type="project" value="UniProtKB-UniRule"/>
</dbReference>
<dbReference type="GO" id="GO:0016787">
    <property type="term" value="F:hydrolase activity"/>
    <property type="evidence" value="ECO:0007669"/>
    <property type="project" value="UniProtKB-KW"/>
</dbReference>
<dbReference type="PIRSF" id="PIRSF001294">
    <property type="entry name" value="K_ATPaseA"/>
    <property type="match status" value="1"/>
</dbReference>
<feature type="transmembrane region" description="Helical" evidence="9">
    <location>
        <begin position="530"/>
        <end position="552"/>
    </location>
</feature>
<feature type="transmembrane region" description="Helical" evidence="9">
    <location>
        <begin position="177"/>
        <end position="199"/>
    </location>
</feature>
<evidence type="ECO:0000256" key="7">
    <source>
        <dbReference type="ARBA" id="ARBA00023065"/>
    </source>
</evidence>
<proteinExistence type="inferred from homology"/>
<dbReference type="RefSeq" id="WP_013825648.1">
    <property type="nucleotide sequence ID" value="NC_015574.1"/>
</dbReference>
<comment type="subunit">
    <text evidence="9">The system is composed of three essential subunits: KdpA, KdpB and KdpC.</text>
</comment>
<evidence type="ECO:0000256" key="8">
    <source>
        <dbReference type="ARBA" id="ARBA00023136"/>
    </source>
</evidence>
<feature type="transmembrane region" description="Helical" evidence="9">
    <location>
        <begin position="257"/>
        <end position="278"/>
    </location>
</feature>
<evidence type="ECO:0000313" key="11">
    <source>
        <dbReference type="Proteomes" id="UP000009231"/>
    </source>
</evidence>
<dbReference type="GO" id="GO:0005886">
    <property type="term" value="C:plasma membrane"/>
    <property type="evidence" value="ECO:0007669"/>
    <property type="project" value="UniProtKB-SubCell"/>
</dbReference>
<feature type="transmembrane region" description="Helical" evidence="9">
    <location>
        <begin position="6"/>
        <end position="24"/>
    </location>
</feature>
<evidence type="ECO:0000256" key="2">
    <source>
        <dbReference type="ARBA" id="ARBA00022475"/>
    </source>
</evidence>
<dbReference type="PANTHER" id="PTHR30607:SF2">
    <property type="entry name" value="POTASSIUM-TRANSPORTING ATPASE POTASSIUM-BINDING SUBUNIT"/>
    <property type="match status" value="1"/>
</dbReference>
<evidence type="ECO:0000313" key="10">
    <source>
        <dbReference type="EMBL" id="AEG18146.1"/>
    </source>
</evidence>
<keyword evidence="1 9" id="KW-0813">Transport</keyword>
<comment type="similarity">
    <text evidence="9">Belongs to the KdpA family.</text>
</comment>
<keyword evidence="8 9" id="KW-0472">Membrane</keyword>
<feature type="transmembrane region" description="Helical" evidence="9">
    <location>
        <begin position="419"/>
        <end position="439"/>
    </location>
</feature>
<evidence type="ECO:0000256" key="6">
    <source>
        <dbReference type="ARBA" id="ARBA00022989"/>
    </source>
</evidence>
<evidence type="ECO:0000256" key="1">
    <source>
        <dbReference type="ARBA" id="ARBA00022448"/>
    </source>
</evidence>
<dbReference type="EMBL" id="CP002772">
    <property type="protein sequence ID" value="AEG18146.1"/>
    <property type="molecule type" value="Genomic_DNA"/>
</dbReference>
<keyword evidence="3 9" id="KW-0633">Potassium transport</keyword>
<dbReference type="InterPro" id="IPR004623">
    <property type="entry name" value="KdpA"/>
</dbReference>
<evidence type="ECO:0000256" key="3">
    <source>
        <dbReference type="ARBA" id="ARBA00022538"/>
    </source>
</evidence>
<dbReference type="NCBIfam" id="TIGR00680">
    <property type="entry name" value="kdpA"/>
    <property type="match status" value="1"/>
</dbReference>
<dbReference type="STRING" id="868131.MSWAN_1127"/>
<feature type="transmembrane region" description="Helical" evidence="9">
    <location>
        <begin position="69"/>
        <end position="91"/>
    </location>
</feature>
<dbReference type="HOGENOM" id="CLU_018614_3_0_2"/>
<comment type="subcellular location">
    <subcellularLocation>
        <location evidence="9">Cell membrane</location>
        <topology evidence="9">Multi-pass membrane protein</topology>
    </subcellularLocation>
</comment>
<keyword evidence="10" id="KW-0378">Hydrolase</keyword>
<comment type="function">
    <text evidence="9">Part of the high-affinity ATP-driven potassium transport (or Kdp) system, which catalyzes the hydrolysis of ATP coupled with the electrogenic transport of potassium into the cytoplasm. This subunit binds the extracellular potassium ions and delivers the ions to the membrane domain of KdpB through an intramembrane tunnel.</text>
</comment>
<dbReference type="Proteomes" id="UP000009231">
    <property type="component" value="Chromosome"/>
</dbReference>
<dbReference type="OrthoDB" id="56688at2157"/>
<reference evidence="10 11" key="1">
    <citation type="journal article" date="2014" name="Int. J. Syst. Evol. Microbiol.">
        <title>Methanobacterium paludis sp. nov. and a novel strain of Methanobacterium lacus isolated from northern peatlands.</title>
        <authorList>
            <person name="Cadillo-Quiroz H."/>
            <person name="Brauer S.L."/>
            <person name="Goodson N."/>
            <person name="Yavitt J.B."/>
            <person name="Zinder S.H."/>
        </authorList>
    </citation>
    <scope>NUCLEOTIDE SEQUENCE [LARGE SCALE GENOMIC DNA]</scope>
    <source>
        <strain evidence="11">DSM 25820 / JCM 18151 / SWAN1</strain>
    </source>
</reference>
<keyword evidence="5 9" id="KW-0630">Potassium</keyword>
<keyword evidence="6 9" id="KW-1133">Transmembrane helix</keyword>
<dbReference type="GO" id="GO:0008556">
    <property type="term" value="F:P-type potassium transmembrane transporter activity"/>
    <property type="evidence" value="ECO:0007669"/>
    <property type="project" value="InterPro"/>
</dbReference>
<evidence type="ECO:0000256" key="5">
    <source>
        <dbReference type="ARBA" id="ARBA00022958"/>
    </source>
</evidence>
<gene>
    <name evidence="9" type="primary">kdpA</name>
    <name evidence="10" type="ordered locus">MSWAN_1127</name>
</gene>
<feature type="transmembrane region" description="Helical" evidence="9">
    <location>
        <begin position="459"/>
        <end position="483"/>
    </location>
</feature>
<evidence type="ECO:0000256" key="4">
    <source>
        <dbReference type="ARBA" id="ARBA00022692"/>
    </source>
</evidence>
<accession>F6D4T7</accession>
<dbReference type="Pfam" id="PF03814">
    <property type="entry name" value="KdpA"/>
    <property type="match status" value="1"/>
</dbReference>
<feature type="transmembrane region" description="Helical" evidence="9">
    <location>
        <begin position="137"/>
        <end position="156"/>
    </location>
</feature>
<dbReference type="AlphaFoldDB" id="F6D4T7"/>
<protein>
    <recommendedName>
        <fullName evidence="9">Potassium-transporting ATPase potassium-binding subunit</fullName>
    </recommendedName>
    <alternativeName>
        <fullName evidence="9">ATP phosphohydrolase [potassium-transporting] A chain</fullName>
    </alternativeName>
    <alternativeName>
        <fullName evidence="9">Potassium-binding and translocating subunit A</fullName>
    </alternativeName>
    <alternativeName>
        <fullName evidence="9">Potassium-translocating ATPase A chain</fullName>
    </alternativeName>
</protein>
<dbReference type="HAMAP" id="MF_00275">
    <property type="entry name" value="KdpA"/>
    <property type="match status" value="1"/>
</dbReference>
<name>F6D4T7_METPW</name>
<evidence type="ECO:0000256" key="9">
    <source>
        <dbReference type="HAMAP-Rule" id="MF_00275"/>
    </source>
</evidence>
<feature type="transmembrane region" description="Helical" evidence="9">
    <location>
        <begin position="374"/>
        <end position="399"/>
    </location>
</feature>
<keyword evidence="4 9" id="KW-0812">Transmembrane</keyword>
<dbReference type="GeneID" id="10668632"/>
<dbReference type="PANTHER" id="PTHR30607">
    <property type="entry name" value="POTASSIUM-TRANSPORTING ATPASE A CHAIN"/>
    <property type="match status" value="1"/>
</dbReference>
<dbReference type="eggNOG" id="arCOG04804">
    <property type="taxonomic scope" value="Archaea"/>
</dbReference>
<keyword evidence="11" id="KW-1185">Reference proteome</keyword>
<organism evidence="10 11">
    <name type="scientific">Methanobacterium paludis (strain DSM 25820 / JCM 18151 / SWAN1)</name>
    <dbReference type="NCBI Taxonomy" id="868131"/>
    <lineage>
        <taxon>Archaea</taxon>
        <taxon>Methanobacteriati</taxon>
        <taxon>Methanobacteriota</taxon>
        <taxon>Methanomada group</taxon>
        <taxon>Methanobacteria</taxon>
        <taxon>Methanobacteriales</taxon>
        <taxon>Methanobacteriaceae</taxon>
        <taxon>Methanobacterium</taxon>
    </lineage>
</organism>
<keyword evidence="7 9" id="KW-0406">Ion transport</keyword>
<feature type="transmembrane region" description="Helical" evidence="9">
    <location>
        <begin position="285"/>
        <end position="304"/>
    </location>
</feature>